<accession>A0A292Q7U0</accession>
<dbReference type="AlphaFoldDB" id="A0A292Q7U0"/>
<feature type="region of interest" description="Disordered" evidence="1">
    <location>
        <begin position="585"/>
        <end position="673"/>
    </location>
</feature>
<feature type="region of interest" description="Disordered" evidence="1">
    <location>
        <begin position="549"/>
        <end position="570"/>
    </location>
</feature>
<organism evidence="2 3">
    <name type="scientific">Tuber aestivum</name>
    <name type="common">summer truffle</name>
    <dbReference type="NCBI Taxonomy" id="59557"/>
    <lineage>
        <taxon>Eukaryota</taxon>
        <taxon>Fungi</taxon>
        <taxon>Dikarya</taxon>
        <taxon>Ascomycota</taxon>
        <taxon>Pezizomycotina</taxon>
        <taxon>Pezizomycetes</taxon>
        <taxon>Pezizales</taxon>
        <taxon>Tuberaceae</taxon>
        <taxon>Tuber</taxon>
    </lineage>
</organism>
<evidence type="ECO:0000256" key="1">
    <source>
        <dbReference type="SAM" id="MobiDB-lite"/>
    </source>
</evidence>
<gene>
    <name evidence="2" type="ORF">GSTUAT00000159001</name>
</gene>
<dbReference type="EMBL" id="LN890943">
    <property type="protein sequence ID" value="CUS15882.1"/>
    <property type="molecule type" value="Genomic_DNA"/>
</dbReference>
<feature type="compositionally biased region" description="Pro residues" evidence="1">
    <location>
        <begin position="591"/>
        <end position="601"/>
    </location>
</feature>
<sequence>MEDNHTLKEHLDGIVAFADRLTSEWEGQIVPQVREALASSQESGIYTALEPAINSIRKVLWSILEPKESGNTESVLDVGAFVDASSQATLVLEVATAQQELLAGFKSKWENLLDQCDAAKVNLDRMQADISRGLGDTEAQLVIVTRRMQNVDNRLEINRNRINESMLARPMAVGREVVVRLPVVGGAVRQAVKSAINNIVGPNSLEQEREELTIQNHQNDFDITQLRGQLDRQDRDRTELVELESAMEQLRRPDGRLGAVLTEFDQLSQKLNEDCKSLSIRVSQIKGHIEDLIVTATEPRGGEMIILKAVEDLLRNIQKRDNKFYTMLDGIGDMVNRIRENQPNEKRRIEEHAECYSHPSHVFRRVSPPPSTTSTRSGSVWSGYGVSASGSDSVRSADTVGDLLDLEDVPETTAPEAPLINLLGEENIPQNPSVVELLHGLEISRVCRLDDEGEEPSLIDLDSDPQVYGTARASSRSLGFFPGLPTSSQFINEANIKLGGLFGELPDDRPSQTPPLPDEAIPEDLLASMELDVSESSMEEHINVVQPQEQLPDLQDDSQATSIHGGGPAESIVEDVTQGIGSENTYQATAEPPPNEVPNPRIPTIVVDPIDEPPPPSITPIVEKNHNDGDDDDDIYEDAPQNPSDITDIPGGQETGRPEDKHPGAYPLDTSIV</sequence>
<evidence type="ECO:0000313" key="2">
    <source>
        <dbReference type="EMBL" id="CUS15882.1"/>
    </source>
</evidence>
<name>A0A292Q7U0_9PEZI</name>
<protein>
    <submittedName>
        <fullName evidence="2">Uncharacterized protein</fullName>
    </submittedName>
</protein>
<proteinExistence type="predicted"/>
<reference evidence="2" key="1">
    <citation type="submission" date="2015-10" db="EMBL/GenBank/DDBJ databases">
        <authorList>
            <person name="Regsiter A."/>
            <person name="william w."/>
        </authorList>
    </citation>
    <scope>NUCLEOTIDE SEQUENCE</scope>
    <source>
        <strain evidence="2">Montdore</strain>
    </source>
</reference>
<feature type="compositionally biased region" description="Low complexity" evidence="1">
    <location>
        <begin position="549"/>
        <end position="559"/>
    </location>
</feature>
<dbReference type="Proteomes" id="UP001412239">
    <property type="component" value="Unassembled WGS sequence"/>
</dbReference>
<evidence type="ECO:0000313" key="3">
    <source>
        <dbReference type="Proteomes" id="UP001412239"/>
    </source>
</evidence>
<keyword evidence="3" id="KW-1185">Reference proteome</keyword>